<dbReference type="CDD" id="cd14297">
    <property type="entry name" value="UBA2_spUBP14_like"/>
    <property type="match status" value="1"/>
</dbReference>
<feature type="compositionally biased region" description="Basic and acidic residues" evidence="6">
    <location>
        <begin position="469"/>
        <end position="500"/>
    </location>
</feature>
<feature type="compositionally biased region" description="Low complexity" evidence="6">
    <location>
        <begin position="437"/>
        <end position="455"/>
    </location>
</feature>
<evidence type="ECO:0000313" key="10">
    <source>
        <dbReference type="Proteomes" id="UP001208570"/>
    </source>
</evidence>
<dbReference type="InterPro" id="IPR042470">
    <property type="entry name" value="RMI1_N_C_sf"/>
</dbReference>
<dbReference type="GO" id="GO:0006325">
    <property type="term" value="P:chromatin organization"/>
    <property type="evidence" value="ECO:0007669"/>
    <property type="project" value="UniProtKB-KW"/>
</dbReference>
<dbReference type="InterPro" id="IPR009060">
    <property type="entry name" value="UBA-like_sf"/>
</dbReference>
<evidence type="ECO:0000256" key="3">
    <source>
        <dbReference type="ARBA" id="ARBA00022853"/>
    </source>
</evidence>
<accession>A0AAD9NJF4</accession>
<dbReference type="AlphaFoldDB" id="A0AAD9NJF4"/>
<comment type="subcellular location">
    <subcellularLocation>
        <location evidence="1">Nucleus</location>
    </subcellularLocation>
</comment>
<feature type="compositionally biased region" description="Polar residues" evidence="6">
    <location>
        <begin position="629"/>
        <end position="638"/>
    </location>
</feature>
<dbReference type="SMART" id="SM00165">
    <property type="entry name" value="UBA"/>
    <property type="match status" value="1"/>
</dbReference>
<reference evidence="9" key="1">
    <citation type="journal article" date="2023" name="Mol. Biol. Evol.">
        <title>Third-Generation Sequencing Reveals the Adaptive Role of the Epigenome in Three Deep-Sea Polychaetes.</title>
        <authorList>
            <person name="Perez M."/>
            <person name="Aroh O."/>
            <person name="Sun Y."/>
            <person name="Lan Y."/>
            <person name="Juniper S.K."/>
            <person name="Young C.R."/>
            <person name="Angers B."/>
            <person name="Qian P.Y."/>
        </authorList>
    </citation>
    <scope>NUCLEOTIDE SEQUENCE</scope>
    <source>
        <strain evidence="9">P08H-3</strain>
    </source>
</reference>
<dbReference type="EMBL" id="JAODUP010000002">
    <property type="protein sequence ID" value="KAK2170531.1"/>
    <property type="molecule type" value="Genomic_DNA"/>
</dbReference>
<evidence type="ECO:0000256" key="2">
    <source>
        <dbReference type="ARBA" id="ARBA00013421"/>
    </source>
</evidence>
<feature type="compositionally biased region" description="Basic and acidic residues" evidence="6">
    <location>
        <begin position="540"/>
        <end position="551"/>
    </location>
</feature>
<keyword evidence="4" id="KW-0539">Nucleus</keyword>
<dbReference type="Gene3D" id="2.40.50.770">
    <property type="entry name" value="RecQ-mediated genome instability protein Rmi1, C-terminal domain"/>
    <property type="match status" value="1"/>
</dbReference>
<evidence type="ECO:0000256" key="4">
    <source>
        <dbReference type="ARBA" id="ARBA00023242"/>
    </source>
</evidence>
<dbReference type="Proteomes" id="UP001208570">
    <property type="component" value="Unassembled WGS sequence"/>
</dbReference>
<sequence>MATVQALQRHGWYLTTAGIAECTENGKNSVNDIIKTALDLDLKDIGEKHLPDLKNKLDHVDGPFVLQIQKLRNITAPKENEESQAAPKLFKLTLTDGHVSCPAIEMENIDKINLNTPPGTKLKLLSRVPVIQGFLLLNNSTCVVQGGRVDKLVENWELKRLLAKQSRIQGQADGGPPLFVPFGQRRREEQQHLVVHHKKENFKSLAQNKEKKEDTEFEQQRKAVIDKALQVKEGTKSKVFGGQKQVSDRDIAKIVEMGFTLEQASHALRETGNNVEEAVHMVLQWSDSLDSYSSGSRGYNNRSDVGGAGRGHSRGEQRDGRDTRPERGWGRKTKGDEDFEDVPNKPSARATLFDFLTEKIPSGESKGGVVKDDKGEDSQAEGQRSRNASESDSSSKRGPQNLPPRLLKQQLRREEQRHRNTSGGNGGSTQVEPSPPSLLEQPQSARSQQGQGRSAPSKGQDHQTSSVGRMDEYRSQRTNDSRNQRSEEYGHGYRQGEQRNQRSGYYSGQNDYKNQRYDDHKGQKSDINQRPLDYGGQRSTDYRNDRSDVHRLQRSNDYGGQRFNEYRGQRSDNYRGARDRGQQHVGHQLESRSRDKQGMYDGANKNSFSNQNKSDWAGNQDTRKPHYKPSNQESTGRLQSYQTNTNYGSQEQNYVKNARSHKDSSSAEKLSKVSKETDSAAMNKDGAYHPLPSQSQKTDCRVYAEDTSKPVMETSVNNSVSRSSGSSSNISGSSYTQQQQVMSNSHYDYVASSVAANIHSQSQMTRNGSDATIMTLQQAPGQPQPTATIATGQQSTTAYSLPQQVLQQFQGVHITGPPPVQTFLPSGTAAGCQSYVQPGYLPMSSSATISGEYNNRQKYTTAKQVDNRGPQQWKVGDYCMAKYYPDNKVRNKALFEVVYIHCYLMIMQFLYRAVIRSVGPSNQSYFVTFSDYGNTEEVSVSDVRPILLNAWDHNSIQSQGITGTIVSQANLGTMTVPISVPPSGGGGGVPGMMMQSSAVSYVPAFPTDQPYQGTVTNLEFHQGSAAGLNYQNSSAPILVTTTNTGLRGQHMMTQ</sequence>
<feature type="compositionally biased region" description="Low complexity" evidence="6">
    <location>
        <begin position="715"/>
        <end position="734"/>
    </location>
</feature>
<dbReference type="InterPro" id="IPR013894">
    <property type="entry name" value="RMI1_OB"/>
</dbReference>
<dbReference type="InterPro" id="IPR015940">
    <property type="entry name" value="UBA"/>
</dbReference>
<dbReference type="PROSITE" id="PS50030">
    <property type="entry name" value="UBA"/>
    <property type="match status" value="1"/>
</dbReference>
<dbReference type="SMART" id="SM01161">
    <property type="entry name" value="DUF1767"/>
    <property type="match status" value="1"/>
</dbReference>
<feature type="compositionally biased region" description="Basic and acidic residues" evidence="6">
    <location>
        <begin position="313"/>
        <end position="336"/>
    </location>
</feature>
<feature type="compositionally biased region" description="Polar residues" evidence="6">
    <location>
        <begin position="604"/>
        <end position="620"/>
    </location>
</feature>
<comment type="function">
    <text evidence="5">Scaffolding protein that specifically recognizes and binds dimethylarginine-containing proteins. Plays a role in the regulation of translation of target mRNAs by binding Arg/Gly-rich motifs (GAR) in dimethylarginine-containing proteins. In nucleus, acts as a coactivator: recognizes and binds asymmetric dimethylation on the core histone tails associated with transcriptional activation (H3R17me2a and H4R3me2a) and recruits proteins at these arginine-methylated loci. In cytoplasm, acts as an antiviral factor that participates in the assembly of stress granules together with G3BP1.</text>
</comment>
<dbReference type="GO" id="GO:0005634">
    <property type="term" value="C:nucleus"/>
    <property type="evidence" value="ECO:0007669"/>
    <property type="project" value="UniProtKB-SubCell"/>
</dbReference>
<feature type="compositionally biased region" description="Low complexity" evidence="6">
    <location>
        <begin position="396"/>
        <end position="409"/>
    </location>
</feature>
<feature type="compositionally biased region" description="Basic and acidic residues" evidence="6">
    <location>
        <begin position="513"/>
        <end position="524"/>
    </location>
</feature>
<feature type="domain" description="UBA" evidence="7">
    <location>
        <begin position="245"/>
        <end position="285"/>
    </location>
</feature>
<dbReference type="PANTHER" id="PTHR13681:SF24">
    <property type="entry name" value="TUDOR DOMAIN-CONTAINING PROTEIN 3"/>
    <property type="match status" value="1"/>
</dbReference>
<protein>
    <recommendedName>
        <fullName evidence="2">Tudor domain-containing protein 3</fullName>
    </recommendedName>
</protein>
<evidence type="ECO:0000256" key="5">
    <source>
        <dbReference type="ARBA" id="ARBA00035105"/>
    </source>
</evidence>
<feature type="compositionally biased region" description="Basic and acidic residues" evidence="6">
    <location>
        <begin position="369"/>
        <end position="395"/>
    </location>
</feature>
<feature type="domain" description="Tudor" evidence="8">
    <location>
        <begin position="872"/>
        <end position="953"/>
    </location>
</feature>
<dbReference type="InterPro" id="IPR002999">
    <property type="entry name" value="Tudor"/>
</dbReference>
<name>A0AAD9NJF4_9ANNE</name>
<feature type="compositionally biased region" description="Polar residues" evidence="6">
    <location>
        <begin position="501"/>
        <end position="512"/>
    </location>
</feature>
<dbReference type="PANTHER" id="PTHR13681">
    <property type="entry name" value="SURVIVAL OF MOTOR NEURON-RELATED-SPLICING FACTOR 30-RELATED"/>
    <property type="match status" value="1"/>
</dbReference>
<proteinExistence type="predicted"/>
<feature type="compositionally biased region" description="Basic and acidic residues" evidence="6">
    <location>
        <begin position="698"/>
        <end position="708"/>
    </location>
</feature>
<evidence type="ECO:0000259" key="7">
    <source>
        <dbReference type="PROSITE" id="PS50030"/>
    </source>
</evidence>
<feature type="region of interest" description="Disordered" evidence="6">
    <location>
        <begin position="290"/>
        <end position="638"/>
    </location>
</feature>
<feature type="region of interest" description="Disordered" evidence="6">
    <location>
        <begin position="655"/>
        <end position="739"/>
    </location>
</feature>
<feature type="compositionally biased region" description="Basic and acidic residues" evidence="6">
    <location>
        <begin position="660"/>
        <end position="678"/>
    </location>
</feature>
<evidence type="ECO:0000256" key="6">
    <source>
        <dbReference type="SAM" id="MobiDB-lite"/>
    </source>
</evidence>
<dbReference type="Gene3D" id="1.10.8.10">
    <property type="entry name" value="DNA helicase RuvA subunit, C-terminal domain"/>
    <property type="match status" value="1"/>
</dbReference>
<dbReference type="PROSITE" id="PS50304">
    <property type="entry name" value="TUDOR"/>
    <property type="match status" value="1"/>
</dbReference>
<evidence type="ECO:0000256" key="1">
    <source>
        <dbReference type="ARBA" id="ARBA00004123"/>
    </source>
</evidence>
<dbReference type="SUPFAM" id="SSF46934">
    <property type="entry name" value="UBA-like"/>
    <property type="match status" value="1"/>
</dbReference>
<feature type="compositionally biased region" description="Basic and acidic residues" evidence="6">
    <location>
        <begin position="564"/>
        <end position="598"/>
    </location>
</feature>
<organism evidence="9 10">
    <name type="scientific">Paralvinella palmiformis</name>
    <dbReference type="NCBI Taxonomy" id="53620"/>
    <lineage>
        <taxon>Eukaryota</taxon>
        <taxon>Metazoa</taxon>
        <taxon>Spiralia</taxon>
        <taxon>Lophotrochozoa</taxon>
        <taxon>Annelida</taxon>
        <taxon>Polychaeta</taxon>
        <taxon>Sedentaria</taxon>
        <taxon>Canalipalpata</taxon>
        <taxon>Terebellida</taxon>
        <taxon>Terebelliformia</taxon>
        <taxon>Alvinellidae</taxon>
        <taxon>Paralvinella</taxon>
    </lineage>
</organism>
<dbReference type="SUPFAM" id="SSF63748">
    <property type="entry name" value="Tudor/PWWP/MBT"/>
    <property type="match status" value="1"/>
</dbReference>
<dbReference type="Pfam" id="PF00627">
    <property type="entry name" value="UBA"/>
    <property type="match status" value="1"/>
</dbReference>
<dbReference type="Pfam" id="PF08585">
    <property type="entry name" value="RMI1_N_C"/>
    <property type="match status" value="1"/>
</dbReference>
<evidence type="ECO:0000259" key="8">
    <source>
        <dbReference type="PROSITE" id="PS50304"/>
    </source>
</evidence>
<keyword evidence="10" id="KW-1185">Reference proteome</keyword>
<evidence type="ECO:0000313" key="9">
    <source>
        <dbReference type="EMBL" id="KAK2170531.1"/>
    </source>
</evidence>
<keyword evidence="3" id="KW-0156">Chromatin regulator</keyword>
<gene>
    <name evidence="9" type="ORF">LSH36_2g05065</name>
</gene>
<dbReference type="Gene3D" id="2.30.30.140">
    <property type="match status" value="1"/>
</dbReference>
<dbReference type="Pfam" id="PF00567">
    <property type="entry name" value="TUDOR"/>
    <property type="match status" value="1"/>
</dbReference>
<feature type="compositionally biased region" description="Low complexity" evidence="6">
    <location>
        <begin position="290"/>
        <end position="299"/>
    </location>
</feature>
<comment type="caution">
    <text evidence="9">The sequence shown here is derived from an EMBL/GenBank/DDBJ whole genome shotgun (WGS) entry which is preliminary data.</text>
</comment>